<reference evidence="3 4" key="1">
    <citation type="submission" date="2024-12" db="EMBL/GenBank/DDBJ databases">
        <title>The unique morphological basis and parallel evolutionary history of personate flowers in Penstemon.</title>
        <authorList>
            <person name="Depatie T.H."/>
            <person name="Wessinger C.A."/>
        </authorList>
    </citation>
    <scope>NUCLEOTIDE SEQUENCE [LARGE SCALE GENOMIC DNA]</scope>
    <source>
        <strain evidence="3">WTNN_2</strain>
        <tissue evidence="3">Leaf</tissue>
    </source>
</reference>
<dbReference type="Pfam" id="PF04749">
    <property type="entry name" value="PLAC8"/>
    <property type="match status" value="1"/>
</dbReference>
<evidence type="ECO:0000313" key="3">
    <source>
        <dbReference type="EMBL" id="KAL3830752.1"/>
    </source>
</evidence>
<dbReference type="AlphaFoldDB" id="A0ABD3T313"/>
<dbReference type="EMBL" id="JBJXBP010000005">
    <property type="protein sequence ID" value="KAL3830752.1"/>
    <property type="molecule type" value="Genomic_DNA"/>
</dbReference>
<comment type="caution">
    <text evidence="3">The sequence shown here is derived from an EMBL/GenBank/DDBJ whole genome shotgun (WGS) entry which is preliminary data.</text>
</comment>
<evidence type="ECO:0000256" key="2">
    <source>
        <dbReference type="SAM" id="Phobius"/>
    </source>
</evidence>
<sequence length="202" mass="22123">MVKPKDDDFQKSPPPTTPPFYGQPPPPKSPPPTTPPLYGQPPPPSPPQNYSQPPATGVPVQHGNLSGQWSTGLCDCFDDIPNCCLTCWCPCITFGRVAEIVDRGSTSCGASGALYTLIAWVTGCACIYSCLYREKMRKLYMLEGDTCNDCLLHCFCESCALCQEHRELQNRGFDMALGWHGNAERQNQGVTMAPFVQGGMNR</sequence>
<feature type="transmembrane region" description="Helical" evidence="2">
    <location>
        <begin position="112"/>
        <end position="131"/>
    </location>
</feature>
<evidence type="ECO:0000313" key="4">
    <source>
        <dbReference type="Proteomes" id="UP001634393"/>
    </source>
</evidence>
<feature type="region of interest" description="Disordered" evidence="1">
    <location>
        <begin position="1"/>
        <end position="57"/>
    </location>
</feature>
<dbReference type="PANTHER" id="PTHR15907">
    <property type="entry name" value="DUF614 FAMILY PROTEIN-RELATED"/>
    <property type="match status" value="1"/>
</dbReference>
<keyword evidence="2" id="KW-0472">Membrane</keyword>
<evidence type="ECO:0000256" key="1">
    <source>
        <dbReference type="SAM" id="MobiDB-lite"/>
    </source>
</evidence>
<protein>
    <submittedName>
        <fullName evidence="3">Uncharacterized protein</fullName>
    </submittedName>
</protein>
<accession>A0ABD3T313</accession>
<feature type="compositionally biased region" description="Basic and acidic residues" evidence="1">
    <location>
        <begin position="1"/>
        <end position="10"/>
    </location>
</feature>
<proteinExistence type="predicted"/>
<name>A0ABD3T313_9LAMI</name>
<keyword evidence="2" id="KW-0812">Transmembrane</keyword>
<dbReference type="InterPro" id="IPR006461">
    <property type="entry name" value="PLAC_motif_containing"/>
</dbReference>
<dbReference type="Proteomes" id="UP001634393">
    <property type="component" value="Unassembled WGS sequence"/>
</dbReference>
<organism evidence="3 4">
    <name type="scientific">Penstemon smallii</name>
    <dbReference type="NCBI Taxonomy" id="265156"/>
    <lineage>
        <taxon>Eukaryota</taxon>
        <taxon>Viridiplantae</taxon>
        <taxon>Streptophyta</taxon>
        <taxon>Embryophyta</taxon>
        <taxon>Tracheophyta</taxon>
        <taxon>Spermatophyta</taxon>
        <taxon>Magnoliopsida</taxon>
        <taxon>eudicotyledons</taxon>
        <taxon>Gunneridae</taxon>
        <taxon>Pentapetalae</taxon>
        <taxon>asterids</taxon>
        <taxon>lamiids</taxon>
        <taxon>Lamiales</taxon>
        <taxon>Plantaginaceae</taxon>
        <taxon>Cheloneae</taxon>
        <taxon>Penstemon</taxon>
    </lineage>
</organism>
<keyword evidence="4" id="KW-1185">Reference proteome</keyword>
<feature type="compositionally biased region" description="Pro residues" evidence="1">
    <location>
        <begin position="12"/>
        <end position="47"/>
    </location>
</feature>
<dbReference type="NCBIfam" id="TIGR01571">
    <property type="entry name" value="A_thal_Cys_rich"/>
    <property type="match status" value="1"/>
</dbReference>
<keyword evidence="2" id="KW-1133">Transmembrane helix</keyword>
<gene>
    <name evidence="3" type="ORF">ACJIZ3_019554</name>
</gene>